<sequence>MRILEEWTPRLTPLALYYFGRNGPPAAVTAFILTAREFAEEY</sequence>
<dbReference type="AlphaFoldDB" id="U4Q3R8"/>
<dbReference type="HOGENOM" id="CLU_3256918_0_0_5"/>
<accession>U4Q3R8</accession>
<dbReference type="EMBL" id="HG518324">
    <property type="protein sequence ID" value="CDI11952.1"/>
    <property type="molecule type" value="Genomic_DNA"/>
</dbReference>
<keyword evidence="1" id="KW-0614">Plasmid</keyword>
<dbReference type="PATRIC" id="fig|424182.3.peg.4965"/>
<evidence type="ECO:0000313" key="2">
    <source>
        <dbReference type="Proteomes" id="UP000016944"/>
    </source>
</evidence>
<evidence type="ECO:0008006" key="3">
    <source>
        <dbReference type="Google" id="ProtNLM"/>
    </source>
</evidence>
<evidence type="ECO:0000313" key="1">
    <source>
        <dbReference type="EMBL" id="CDI11952.1"/>
    </source>
</evidence>
<geneLocation type="plasmid" evidence="1 2">
    <name>IRBL74_p</name>
</geneLocation>
<reference evidence="1 2" key="1">
    <citation type="journal article" date="2013" name="Genome Announc.">
        <title>Complete Genome Sequence of the Sesbania Symbiont and Rice Growth-Promoting Endophyte Rhizobium sp. Strain IRBG74.</title>
        <authorList>
            <person name="Crook M.B."/>
            <person name="Mitra S."/>
            <person name="Ane J.M."/>
            <person name="Sadowsky M.J."/>
            <person name="Gyaneshwar P."/>
        </authorList>
    </citation>
    <scope>NUCLEOTIDE SEQUENCE [LARGE SCALE GENOMIC DNA]</scope>
    <source>
        <strain evidence="1 2">IRBG74</strain>
        <plasmid evidence="2">IRBL74_p</plasmid>
    </source>
</reference>
<dbReference type="KEGG" id="rir:BN877_p0223"/>
<name>U4Q3R8_9HYPH</name>
<protein>
    <recommendedName>
        <fullName evidence="3">LysR family transcriptional regulator</fullName>
    </recommendedName>
</protein>
<dbReference type="Proteomes" id="UP000016944">
    <property type="component" value="Plasmid IRBL74_p"/>
</dbReference>
<proteinExistence type="predicted"/>
<gene>
    <name evidence="1" type="ORF">BN877_p0223</name>
</gene>
<organism evidence="1 2">
    <name type="scientific">Agrobacterium pusense</name>
    <dbReference type="NCBI Taxonomy" id="648995"/>
    <lineage>
        <taxon>Bacteria</taxon>
        <taxon>Pseudomonadati</taxon>
        <taxon>Pseudomonadota</taxon>
        <taxon>Alphaproteobacteria</taxon>
        <taxon>Hyphomicrobiales</taxon>
        <taxon>Rhizobiaceae</taxon>
        <taxon>Rhizobium/Agrobacterium group</taxon>
        <taxon>Agrobacterium</taxon>
    </lineage>
</organism>